<sequence length="68" mass="7413">MSAELDQALRVRQRARARRRTRRFAAVAVGLLVVAALAWLVGFSPVLVVRDVEVTGTVLTPVDDVRAA</sequence>
<keyword evidence="3" id="KW-1185">Reference proteome</keyword>
<reference evidence="2" key="1">
    <citation type="submission" date="2013-08" db="EMBL/GenBank/DDBJ databases">
        <authorList>
            <person name="Durkin A.S."/>
            <person name="Haft D.R."/>
            <person name="McCorrison J."/>
            <person name="Torralba M."/>
            <person name="Gillis M."/>
            <person name="Haft D.H."/>
            <person name="Methe B."/>
            <person name="Sutton G."/>
            <person name="Nelson K.E."/>
        </authorList>
    </citation>
    <scope>NUCLEOTIDE SEQUENCE [LARGE SCALE GENOMIC DNA]</scope>
    <source>
        <strain evidence="2">F0233</strain>
    </source>
</reference>
<feature type="transmembrane region" description="Helical" evidence="1">
    <location>
        <begin position="21"/>
        <end position="41"/>
    </location>
</feature>
<keyword evidence="1" id="KW-0472">Membrane</keyword>
<protein>
    <submittedName>
        <fullName evidence="2">Uncharacterized protein</fullName>
    </submittedName>
</protein>
<keyword evidence="1" id="KW-0812">Transmembrane</keyword>
<accession>U2R4S4</accession>
<dbReference type="AlphaFoldDB" id="U2R4S4"/>
<evidence type="ECO:0000256" key="1">
    <source>
        <dbReference type="SAM" id="Phobius"/>
    </source>
</evidence>
<proteinExistence type="predicted"/>
<dbReference type="Proteomes" id="UP000017052">
    <property type="component" value="Unassembled WGS sequence"/>
</dbReference>
<dbReference type="EMBL" id="ACVN02000002">
    <property type="protein sequence ID" value="ERK63866.1"/>
    <property type="molecule type" value="Genomic_DNA"/>
</dbReference>
<dbReference type="RefSeq" id="WP_021796068.1">
    <property type="nucleotide sequence ID" value="NZ_ACVN02000002.1"/>
</dbReference>
<gene>
    <name evidence="2" type="ORF">HMPREF0682_0654</name>
</gene>
<evidence type="ECO:0000313" key="2">
    <source>
        <dbReference type="EMBL" id="ERK63866.1"/>
    </source>
</evidence>
<comment type="caution">
    <text evidence="2">The sequence shown here is derived from an EMBL/GenBank/DDBJ whole genome shotgun (WGS) entry which is preliminary data.</text>
</comment>
<name>U2R4S4_9ACTN</name>
<feature type="non-terminal residue" evidence="2">
    <location>
        <position position="68"/>
    </location>
</feature>
<evidence type="ECO:0000313" key="3">
    <source>
        <dbReference type="Proteomes" id="UP000017052"/>
    </source>
</evidence>
<organism evidence="2 3">
    <name type="scientific">Propionibacterium acidifaciens F0233</name>
    <dbReference type="NCBI Taxonomy" id="553198"/>
    <lineage>
        <taxon>Bacteria</taxon>
        <taxon>Bacillati</taxon>
        <taxon>Actinomycetota</taxon>
        <taxon>Actinomycetes</taxon>
        <taxon>Propionibacteriales</taxon>
        <taxon>Propionibacteriaceae</taxon>
        <taxon>Propionibacterium</taxon>
    </lineage>
</organism>
<keyword evidence="1" id="KW-1133">Transmembrane helix</keyword>